<evidence type="ECO:0000256" key="2">
    <source>
        <dbReference type="ARBA" id="ARBA00012146"/>
    </source>
</evidence>
<dbReference type="AlphaFoldDB" id="A0AAT9DUA7"/>
<organism evidence="9">
    <name type="scientific">Serratia marcescens SM39</name>
    <dbReference type="NCBI Taxonomy" id="1334564"/>
    <lineage>
        <taxon>Bacteria</taxon>
        <taxon>Pseudomonadati</taxon>
        <taxon>Pseudomonadota</taxon>
        <taxon>Gammaproteobacteria</taxon>
        <taxon>Enterobacterales</taxon>
        <taxon>Yersiniaceae</taxon>
        <taxon>Serratia</taxon>
    </lineage>
</organism>
<keyword evidence="4" id="KW-0378">Hydrolase</keyword>
<proteinExistence type="predicted"/>
<dbReference type="Gene3D" id="3.90.1640.10">
    <property type="entry name" value="inorganic pyrophosphatase (n-terminal core)"/>
    <property type="match status" value="1"/>
</dbReference>
<evidence type="ECO:0000256" key="7">
    <source>
        <dbReference type="ARBA" id="ARBA00047820"/>
    </source>
</evidence>
<dbReference type="KEGG" id="smar:SM39_1870"/>
<dbReference type="InterPro" id="IPR001667">
    <property type="entry name" value="DDH_dom"/>
</dbReference>
<evidence type="ECO:0000256" key="6">
    <source>
        <dbReference type="ARBA" id="ARBA00032535"/>
    </source>
</evidence>
<evidence type="ECO:0000313" key="9">
    <source>
        <dbReference type="EMBL" id="BAO33899.1"/>
    </source>
</evidence>
<dbReference type="GO" id="GO:0004427">
    <property type="term" value="F:inorganic diphosphate phosphatase activity"/>
    <property type="evidence" value="ECO:0007669"/>
    <property type="project" value="UniProtKB-EC"/>
</dbReference>
<keyword evidence="3" id="KW-0479">Metal-binding</keyword>
<evidence type="ECO:0000256" key="1">
    <source>
        <dbReference type="ARBA" id="ARBA00001936"/>
    </source>
</evidence>
<name>A0AAT9DUA7_SERMA</name>
<dbReference type="EMBL" id="AP013063">
    <property type="protein sequence ID" value="BAO33899.1"/>
    <property type="molecule type" value="Genomic_DNA"/>
</dbReference>
<sequence length="326" mass="35525">MSGVAMNEISRLTPFPFQPDAVAREMPLYVFGHKNPDSDSICSALVVADWLNHLGKPAVAFRLGDLTPETRYILAAAGVQAPALLTDDLRDRKVWLVDFTDIEQGPASLPDSDVVGVIDHHRLGTLVTRNPPDVWVRAVGCCATVILQILTAERPMPLSAAQATLLLGAILSDTVALSAPTTTEQDRLAVTRLRAISHVDYDAFIAGLLAAKTDLSGQSAPQLLQRDAKNYRIHTVSLLLSQIEVRAMSDIDPLLPALQQALEQAKQEAGLEMAALLVTDITRRRSTLYFSSNRVLGIRQVSLPDMTSRKKEVLPWLTLQIANAGR</sequence>
<reference evidence="9" key="1">
    <citation type="journal article" date="2014" name="Genome Biol. Evol.">
        <title>Genome evolution and plasticity of Serratia marcescens, an important multidrug-resistant nosocomial pathogen.</title>
        <authorList>
            <person name="Iguchi A."/>
            <person name="Nagaya Y."/>
            <person name="Pradel E."/>
            <person name="Ooka T."/>
            <person name="Ogura Y."/>
            <person name="Katsura K."/>
            <person name="Kurokawa K."/>
            <person name="Oshima K."/>
            <person name="Hattori M."/>
            <person name="Parkhill J."/>
            <person name="Sebaihia M."/>
            <person name="Coulthurst S.J."/>
            <person name="Gotoh N."/>
            <person name="Thomson N.R."/>
            <person name="Ewbank J.J."/>
            <person name="Hayashi T."/>
        </authorList>
    </citation>
    <scope>NUCLEOTIDE SEQUENCE</scope>
    <source>
        <strain evidence="9">SM39</strain>
    </source>
</reference>
<dbReference type="Gene3D" id="3.10.310.20">
    <property type="entry name" value="DHHA2 domain"/>
    <property type="match status" value="1"/>
</dbReference>
<accession>A0AAT9DUA7</accession>
<dbReference type="PANTHER" id="PTHR12112">
    <property type="entry name" value="BNIP - RELATED"/>
    <property type="match status" value="1"/>
</dbReference>
<dbReference type="GO" id="GO:0005737">
    <property type="term" value="C:cytoplasm"/>
    <property type="evidence" value="ECO:0007669"/>
    <property type="project" value="InterPro"/>
</dbReference>
<feature type="domain" description="DHHA2" evidence="8">
    <location>
        <begin position="205"/>
        <end position="321"/>
    </location>
</feature>
<dbReference type="PANTHER" id="PTHR12112:SF22">
    <property type="entry name" value="MANGANESE-DEPENDENT INORGANIC PYROPHOSPHATASE-RELATED"/>
    <property type="match status" value="1"/>
</dbReference>
<keyword evidence="5" id="KW-0464">Manganese</keyword>
<dbReference type="EC" id="3.6.1.1" evidence="2"/>
<dbReference type="InterPro" id="IPR038763">
    <property type="entry name" value="DHH_sf"/>
</dbReference>
<dbReference type="InterPro" id="IPR004097">
    <property type="entry name" value="DHHA2"/>
</dbReference>
<protein>
    <recommendedName>
        <fullName evidence="2">inorganic diphosphatase</fullName>
        <ecNumber evidence="2">3.6.1.1</ecNumber>
    </recommendedName>
    <alternativeName>
        <fullName evidence="6">Pyrophosphate phospho-hydrolase</fullName>
    </alternativeName>
</protein>
<comment type="cofactor">
    <cofactor evidence="1">
        <name>Mn(2+)</name>
        <dbReference type="ChEBI" id="CHEBI:29035"/>
    </cofactor>
</comment>
<dbReference type="Pfam" id="PF02833">
    <property type="entry name" value="DHHA2"/>
    <property type="match status" value="1"/>
</dbReference>
<dbReference type="SUPFAM" id="SSF64182">
    <property type="entry name" value="DHH phosphoesterases"/>
    <property type="match status" value="1"/>
</dbReference>
<dbReference type="Pfam" id="PF01368">
    <property type="entry name" value="DHH"/>
    <property type="match status" value="1"/>
</dbReference>
<comment type="catalytic activity">
    <reaction evidence="7">
        <text>diphosphate + H2O = 2 phosphate + H(+)</text>
        <dbReference type="Rhea" id="RHEA:24576"/>
        <dbReference type="ChEBI" id="CHEBI:15377"/>
        <dbReference type="ChEBI" id="CHEBI:15378"/>
        <dbReference type="ChEBI" id="CHEBI:33019"/>
        <dbReference type="ChEBI" id="CHEBI:43474"/>
        <dbReference type="EC" id="3.6.1.1"/>
    </reaction>
</comment>
<dbReference type="SMART" id="SM01131">
    <property type="entry name" value="DHHA2"/>
    <property type="match status" value="1"/>
</dbReference>
<evidence type="ECO:0000256" key="4">
    <source>
        <dbReference type="ARBA" id="ARBA00022801"/>
    </source>
</evidence>
<dbReference type="GO" id="GO:0046872">
    <property type="term" value="F:metal ion binding"/>
    <property type="evidence" value="ECO:0007669"/>
    <property type="project" value="UniProtKB-KW"/>
</dbReference>
<dbReference type="InterPro" id="IPR038222">
    <property type="entry name" value="DHHA2_dom_sf"/>
</dbReference>
<evidence type="ECO:0000259" key="8">
    <source>
        <dbReference type="SMART" id="SM01131"/>
    </source>
</evidence>
<gene>
    <name evidence="9" type="ORF">SM39_1870</name>
</gene>
<evidence type="ECO:0000256" key="5">
    <source>
        <dbReference type="ARBA" id="ARBA00023211"/>
    </source>
</evidence>
<evidence type="ECO:0000256" key="3">
    <source>
        <dbReference type="ARBA" id="ARBA00022723"/>
    </source>
</evidence>